<reference evidence="1" key="3">
    <citation type="journal article" date="2017" name="Nat. Plants">
        <title>Comparative genomics of two jute species and insight into fibre biogenesis.</title>
        <authorList>
            <person name="Islam M.S."/>
            <person name="Saito J.A."/>
            <person name="Emdad E.M."/>
            <person name="Ahmed B."/>
            <person name="Islam M.M."/>
            <person name="Halim A."/>
            <person name="Hossen Q.M."/>
            <person name="Hossain M.Z."/>
            <person name="Ahmed R."/>
            <person name="Hossain M.S."/>
            <person name="Kabir S.M."/>
            <person name="Khan M.S."/>
            <person name="Khan M.M."/>
            <person name="Hasan R."/>
            <person name="Aktar N."/>
            <person name="Honi U."/>
            <person name="Islam R."/>
            <person name="Rashid M.M."/>
            <person name="Wan X."/>
            <person name="Hou S."/>
            <person name="Haque T."/>
            <person name="Azam M.S."/>
            <person name="Moosa M.M."/>
            <person name="Elias S.M."/>
            <person name="Hasan A.M."/>
            <person name="Mahmood N."/>
            <person name="Shafiuddin M."/>
            <person name="Shahid S."/>
            <person name="Shommu N.S."/>
            <person name="Jahan S."/>
            <person name="Roy S."/>
            <person name="Chowdhury A."/>
            <person name="Akhand A.I."/>
            <person name="Nisho G.M."/>
            <person name="Uddin K.S."/>
            <person name="Rabeya T."/>
            <person name="Hoque S.M."/>
            <person name="Snigdha A.R."/>
            <person name="Mortoza S."/>
            <person name="Matin S.A."/>
            <person name="Islam M.K."/>
            <person name="Lashkar M.Z."/>
            <person name="Zaman M."/>
            <person name="Yuryev A."/>
            <person name="Uddin M.K."/>
            <person name="Rahman M.S."/>
            <person name="Haque M.S."/>
            <person name="Alam M.M."/>
            <person name="Khan H."/>
            <person name="Alam M."/>
        </authorList>
    </citation>
    <scope>NUCLEOTIDE SEQUENCE</scope>
    <source>
        <tissue evidence="1">Whole seedlings</tissue>
    </source>
</reference>
<proteinExistence type="predicted"/>
<reference evidence="1" key="2">
    <citation type="submission" date="2013-09" db="EMBL/GenBank/DDBJ databases">
        <authorList>
            <person name="Alam M."/>
            <person name="Haque M.S."/>
            <person name="Islam M.S."/>
            <person name="Emdad E.M."/>
            <person name="Islam M.M."/>
            <person name="Ahmed B."/>
            <person name="Halim A."/>
            <person name="Hossen Q.M.M."/>
            <person name="Hossain M.Z."/>
            <person name="Ahmed R."/>
            <person name="Khan M.M."/>
            <person name="Islam R."/>
            <person name="Rashid M.M."/>
            <person name="Khan S.A."/>
            <person name="Rahman M.S."/>
            <person name="Alam M."/>
            <person name="Yahiya A.S."/>
            <person name="Khan M.S."/>
            <person name="Azam M.S."/>
            <person name="Haque T."/>
            <person name="Lashkar M.Z.H."/>
            <person name="Akhand A.I."/>
            <person name="Morshed G."/>
            <person name="Roy S."/>
            <person name="Uddin K.S."/>
            <person name="Rabeya T."/>
            <person name="Hossain A.S."/>
            <person name="Chowdhury A."/>
            <person name="Snigdha A.R."/>
            <person name="Mortoza M.S."/>
            <person name="Matin S.A."/>
            <person name="Hoque S.M.E."/>
            <person name="Islam M.K."/>
            <person name="Roy D.K."/>
            <person name="Haider R."/>
            <person name="Moosa M.M."/>
            <person name="Elias S.M."/>
            <person name="Hasan A.M."/>
            <person name="Jahan S."/>
            <person name="Shafiuddin M."/>
            <person name="Mahmood N."/>
            <person name="Shommy N.S."/>
        </authorList>
    </citation>
    <scope>NUCLEOTIDE SEQUENCE</scope>
    <source>
        <tissue evidence="1">Whole seedlings</tissue>
    </source>
</reference>
<keyword evidence="3" id="KW-1185">Reference proteome</keyword>
<evidence type="ECO:0000313" key="1">
    <source>
        <dbReference type="EMBL" id="OMP12499.1"/>
    </source>
</evidence>
<evidence type="ECO:0000313" key="3">
    <source>
        <dbReference type="Proteomes" id="UP000187203"/>
    </source>
</evidence>
<organism evidence="1 3">
    <name type="scientific">Corchorus olitorius</name>
    <dbReference type="NCBI Taxonomy" id="93759"/>
    <lineage>
        <taxon>Eukaryota</taxon>
        <taxon>Viridiplantae</taxon>
        <taxon>Streptophyta</taxon>
        <taxon>Embryophyta</taxon>
        <taxon>Tracheophyta</taxon>
        <taxon>Spermatophyta</taxon>
        <taxon>Magnoliopsida</taxon>
        <taxon>eudicotyledons</taxon>
        <taxon>Gunneridae</taxon>
        <taxon>Pentapetalae</taxon>
        <taxon>rosids</taxon>
        <taxon>malvids</taxon>
        <taxon>Malvales</taxon>
        <taxon>Malvaceae</taxon>
        <taxon>Grewioideae</taxon>
        <taxon>Apeibeae</taxon>
        <taxon>Corchorus</taxon>
    </lineage>
</organism>
<gene>
    <name evidence="2" type="ORF">COLO4_00724</name>
    <name evidence="1" type="ORF">COLO4_03113</name>
</gene>
<name>A0A1R3KZN4_9ROSI</name>
<reference evidence="3" key="1">
    <citation type="submission" date="2013-09" db="EMBL/GenBank/DDBJ databases">
        <title>Corchorus olitorius genome sequencing.</title>
        <authorList>
            <person name="Alam M."/>
            <person name="Haque M.S."/>
            <person name="Islam M.S."/>
            <person name="Emdad E.M."/>
            <person name="Islam M.M."/>
            <person name="Ahmed B."/>
            <person name="Halim A."/>
            <person name="Hossen Q.M.M."/>
            <person name="Hossain M.Z."/>
            <person name="Ahmed R."/>
            <person name="Khan M.M."/>
            <person name="Islam R."/>
            <person name="Rashid M.M."/>
            <person name="Khan S.A."/>
            <person name="Rahman M.S."/>
            <person name="Alam M."/>
            <person name="Yahiya A.S."/>
            <person name="Khan M.S."/>
            <person name="Azam M.S."/>
            <person name="Haque T."/>
            <person name="Lashkar M.Z.H."/>
            <person name="Akhand A.I."/>
            <person name="Morshed G."/>
            <person name="Roy S."/>
            <person name="Uddin K.S."/>
            <person name="Rabeya T."/>
            <person name="Hossain A.S."/>
            <person name="Chowdhury A."/>
            <person name="Snigdha A.R."/>
            <person name="Mortoza M.S."/>
            <person name="Matin S.A."/>
            <person name="Hoque S.M.E."/>
            <person name="Islam M.K."/>
            <person name="Roy D.K."/>
            <person name="Haider R."/>
            <person name="Moosa M.M."/>
            <person name="Elias S.M."/>
            <person name="Hasan A.M."/>
            <person name="Jahan S."/>
            <person name="Shafiuddin M."/>
            <person name="Mahmood N."/>
            <person name="Shommy N.S."/>
        </authorList>
    </citation>
    <scope>NUCLEOTIDE SEQUENCE [LARGE SCALE GENOMIC DNA]</scope>
    <source>
        <strain evidence="3">cv. O-4</strain>
    </source>
</reference>
<dbReference type="EMBL" id="AWUE01009144">
    <property type="protein sequence ID" value="OMP12499.1"/>
    <property type="molecule type" value="Genomic_DNA"/>
</dbReference>
<dbReference type="EMBL" id="AWUE01002943">
    <property type="protein sequence ID" value="OMP13890.1"/>
    <property type="molecule type" value="Genomic_DNA"/>
</dbReference>
<dbReference type="Proteomes" id="UP000187203">
    <property type="component" value="Unassembled WGS sequence"/>
</dbReference>
<protein>
    <submittedName>
        <fullName evidence="1">Chloroplast RF2 protein</fullName>
    </submittedName>
</protein>
<sequence length="50" mass="5893">MASIPVKVQKLTTRGGYTLHHDFESEERFKEMVRSSYFDFSDREIYESGS</sequence>
<dbReference type="OrthoDB" id="1852053at2759"/>
<evidence type="ECO:0000313" key="2">
    <source>
        <dbReference type="EMBL" id="OMP13890.1"/>
    </source>
</evidence>
<accession>A0A1R3KZN4</accession>
<dbReference type="AlphaFoldDB" id="A0A1R3KZN4"/>
<comment type="caution">
    <text evidence="1">The sequence shown here is derived from an EMBL/GenBank/DDBJ whole genome shotgun (WGS) entry which is preliminary data.</text>
</comment>